<evidence type="ECO:0000313" key="2">
    <source>
        <dbReference type="EMBL" id="MBB3144300.1"/>
    </source>
</evidence>
<evidence type="ECO:0000256" key="1">
    <source>
        <dbReference type="SAM" id="Phobius"/>
    </source>
</evidence>
<feature type="transmembrane region" description="Helical" evidence="1">
    <location>
        <begin position="76"/>
        <end position="93"/>
    </location>
</feature>
<dbReference type="EMBL" id="JACHXN010000002">
    <property type="protein sequence ID" value="MBB3144300.1"/>
    <property type="molecule type" value="Genomic_DNA"/>
</dbReference>
<protein>
    <submittedName>
        <fullName evidence="2">Uncharacterized protein</fullName>
    </submittedName>
</protein>
<keyword evidence="1" id="KW-0812">Transmembrane</keyword>
<dbReference type="RefSeq" id="WP_112526512.1">
    <property type="nucleotide sequence ID" value="NZ_JACHXN010000002.1"/>
</dbReference>
<keyword evidence="3" id="KW-1185">Reference proteome</keyword>
<dbReference type="AlphaFoldDB" id="A0A839U5M9"/>
<keyword evidence="1" id="KW-1133">Transmembrane helix</keyword>
<organism evidence="2 3">
    <name type="scientific">Phyllobacterium trifolii</name>
    <dbReference type="NCBI Taxonomy" id="300193"/>
    <lineage>
        <taxon>Bacteria</taxon>
        <taxon>Pseudomonadati</taxon>
        <taxon>Pseudomonadota</taxon>
        <taxon>Alphaproteobacteria</taxon>
        <taxon>Hyphomicrobiales</taxon>
        <taxon>Phyllobacteriaceae</taxon>
        <taxon>Phyllobacterium</taxon>
    </lineage>
</organism>
<name>A0A839U5M9_9HYPH</name>
<proteinExistence type="predicted"/>
<keyword evidence="1" id="KW-0472">Membrane</keyword>
<dbReference type="Proteomes" id="UP000554520">
    <property type="component" value="Unassembled WGS sequence"/>
</dbReference>
<evidence type="ECO:0000313" key="3">
    <source>
        <dbReference type="Proteomes" id="UP000554520"/>
    </source>
</evidence>
<comment type="caution">
    <text evidence="2">The sequence shown here is derived from an EMBL/GenBank/DDBJ whole genome shotgun (WGS) entry which is preliminary data.</text>
</comment>
<feature type="transmembrane region" description="Helical" evidence="1">
    <location>
        <begin position="150"/>
        <end position="171"/>
    </location>
</feature>
<sequence>MKLELLISRLKSKWALLSAFAAFIFAIVGPIVASPPTLWREAGDVSRLGPFIISIVASMMLSAMLAVKAPARPSTFYLYTGLTIVVLLAYFFVRAEWSCPYSDGRMAIGWDYLPVASDYLNRNPNHSCELLLLDFTGDTDKIWPPAQIGIVWAFLLILYITAISLTAALTVQAMHHLLNAEG</sequence>
<gene>
    <name evidence="2" type="ORF">FHS21_000696</name>
</gene>
<feature type="transmembrane region" description="Helical" evidence="1">
    <location>
        <begin position="49"/>
        <end position="67"/>
    </location>
</feature>
<reference evidence="2 3" key="1">
    <citation type="submission" date="2020-08" db="EMBL/GenBank/DDBJ databases">
        <title>Genomic Encyclopedia of Type Strains, Phase III (KMG-III): the genomes of soil and plant-associated and newly described type strains.</title>
        <authorList>
            <person name="Whitman W."/>
        </authorList>
    </citation>
    <scope>NUCLEOTIDE SEQUENCE [LARGE SCALE GENOMIC DNA]</scope>
    <source>
        <strain evidence="2 3">CECT 7015</strain>
    </source>
</reference>
<accession>A0A839U5M9</accession>